<evidence type="ECO:0000313" key="4">
    <source>
        <dbReference type="EMBL" id="JAP61869.1"/>
    </source>
</evidence>
<dbReference type="Pfam" id="PF00498">
    <property type="entry name" value="FHA"/>
    <property type="match status" value="1"/>
</dbReference>
<dbReference type="PROSITE" id="PS50174">
    <property type="entry name" value="G_PATCH"/>
    <property type="match status" value="1"/>
</dbReference>
<dbReference type="AlphaFoldDB" id="A0A0V0J9G3"/>
<feature type="domain" description="FHA" evidence="2">
    <location>
        <begin position="337"/>
        <end position="389"/>
    </location>
</feature>
<feature type="compositionally biased region" description="Polar residues" evidence="1">
    <location>
        <begin position="169"/>
        <end position="179"/>
    </location>
</feature>
<dbReference type="InterPro" id="IPR000467">
    <property type="entry name" value="G_patch_dom"/>
</dbReference>
<dbReference type="PANTHER" id="PTHR23106">
    <property type="entry name" value="ANGIOGENIC FACTOR WITH G PATCH AND FHA DOMAINS 1"/>
    <property type="match status" value="1"/>
</dbReference>
<dbReference type="PANTHER" id="PTHR23106:SF24">
    <property type="entry name" value="ANGIOGENIC FACTOR WITH G PATCH AND FHA DOMAINS 1"/>
    <property type="match status" value="1"/>
</dbReference>
<dbReference type="Pfam" id="PF01585">
    <property type="entry name" value="G-patch"/>
    <property type="match status" value="1"/>
</dbReference>
<evidence type="ECO:0000259" key="3">
    <source>
        <dbReference type="PROSITE" id="PS50174"/>
    </source>
</evidence>
<feature type="region of interest" description="Disordered" evidence="1">
    <location>
        <begin position="169"/>
        <end position="284"/>
    </location>
</feature>
<dbReference type="InterPro" id="IPR053027">
    <property type="entry name" value="AGGF1"/>
</dbReference>
<dbReference type="InterPro" id="IPR041591">
    <property type="entry name" value="OCRE"/>
</dbReference>
<feature type="compositionally biased region" description="Basic residues" evidence="1">
    <location>
        <begin position="258"/>
        <end position="271"/>
    </location>
</feature>
<sequence>MEFDIFEKISDLETKIHFLRLEIVEKDAHIKTLQEQNLVLRKNLESRVPETDQNNSCTSHSTTTKFDKQTSTDPEIEAANAFDQATGQSIADILKETSENVMQTTGYVFDQKTGLYFDKISGYYYDPENQLFFEPRSGVYYSYNSETKEYTYHSRISSELRGQFKRLLSKSSSEQNELSGRQETKRPKDNQGRRRSGSIHRSHRGRDSSSTYSSRRRRSRSSCTRRRYFKHRTSRRHSSSETDLRSLSSSSSHNGDRSRRRLLKHRKRSRSSRSSSFSGGDLAKNRTVEEPASTCLEARPVLYPPSLRLVVLSSTYVKTGTVGIITSTQATSGWGCLGRNQSYCPTFTLIEDVELEEIHCEIMFRQADETYHLKDRKSKSGTYLNGQKLRKNEKKLICHGDVLRIGESRFLIHVHQGAETCSQCEQQEMQDDPQSVPPAAELTDASSSGAIPSSELAVCSESSKSASLSKEALRRSKLDELKVKYGLKGPRSRKPVPTNENYQDRAARRRLAEKLEGSEASAADYAGATSAFRPTPASVFTPIDEQNVGSRLLAKMGWSRGEGLGKAGSGITEPVSVNMRLNAHAGLGSASALGSELAALDATPSELRQARVLATTRERYRRLEENESARRCP</sequence>
<proteinExistence type="predicted"/>
<dbReference type="SMART" id="SM00443">
    <property type="entry name" value="G_patch"/>
    <property type="match status" value="1"/>
</dbReference>
<dbReference type="InterPro" id="IPR035624">
    <property type="entry name" value="AGGF1_OCRE"/>
</dbReference>
<dbReference type="PROSITE" id="PS50006">
    <property type="entry name" value="FHA_DOMAIN"/>
    <property type="match status" value="1"/>
</dbReference>
<dbReference type="Pfam" id="PF17780">
    <property type="entry name" value="OCRE"/>
    <property type="match status" value="1"/>
</dbReference>
<feature type="region of interest" description="Disordered" evidence="1">
    <location>
        <begin position="427"/>
        <end position="449"/>
    </location>
</feature>
<dbReference type="CDD" id="cd16164">
    <property type="entry name" value="OCRE_VG5Q"/>
    <property type="match status" value="1"/>
</dbReference>
<feature type="compositionally biased region" description="Basic and acidic residues" evidence="1">
    <location>
        <begin position="180"/>
        <end position="192"/>
    </location>
</feature>
<dbReference type="Gene3D" id="2.60.200.20">
    <property type="match status" value="1"/>
</dbReference>
<evidence type="ECO:0000256" key="1">
    <source>
        <dbReference type="SAM" id="MobiDB-lite"/>
    </source>
</evidence>
<feature type="region of interest" description="Disordered" evidence="1">
    <location>
        <begin position="484"/>
        <end position="505"/>
    </location>
</feature>
<feature type="region of interest" description="Disordered" evidence="1">
    <location>
        <begin position="49"/>
        <end position="70"/>
    </location>
</feature>
<feature type="compositionally biased region" description="Basic residues" evidence="1">
    <location>
        <begin position="193"/>
        <end position="204"/>
    </location>
</feature>
<feature type="compositionally biased region" description="Polar residues" evidence="1">
    <location>
        <begin position="51"/>
        <end position="64"/>
    </location>
</feature>
<gene>
    <name evidence="4" type="primary">AGGF1</name>
    <name evidence="4" type="ORF">TR152812</name>
</gene>
<dbReference type="SUPFAM" id="SSF49879">
    <property type="entry name" value="SMAD/FHA domain"/>
    <property type="match status" value="1"/>
</dbReference>
<reference evidence="4" key="1">
    <citation type="submission" date="2016-01" db="EMBL/GenBank/DDBJ databases">
        <title>Reference transcriptome for the parasite Schistocephalus solidus: insights into the molecular evolution of parasitism.</title>
        <authorList>
            <person name="Hebert F.O."/>
            <person name="Grambauer S."/>
            <person name="Barber I."/>
            <person name="Landry C.R."/>
            <person name="Aubin-Horth N."/>
        </authorList>
    </citation>
    <scope>NUCLEOTIDE SEQUENCE</scope>
</reference>
<dbReference type="InterPro" id="IPR008984">
    <property type="entry name" value="SMAD_FHA_dom_sf"/>
</dbReference>
<accession>A0A0V0J9G3</accession>
<dbReference type="GO" id="GO:0003676">
    <property type="term" value="F:nucleic acid binding"/>
    <property type="evidence" value="ECO:0007669"/>
    <property type="project" value="InterPro"/>
</dbReference>
<dbReference type="InterPro" id="IPR000253">
    <property type="entry name" value="FHA_dom"/>
</dbReference>
<protein>
    <submittedName>
        <fullName evidence="4">Angiogenic factor with G patch and FHA domains 1</fullName>
    </submittedName>
</protein>
<evidence type="ECO:0000259" key="2">
    <source>
        <dbReference type="PROSITE" id="PS50006"/>
    </source>
</evidence>
<dbReference type="EMBL" id="GEEE01001356">
    <property type="protein sequence ID" value="JAP61869.1"/>
    <property type="molecule type" value="Transcribed_RNA"/>
</dbReference>
<feature type="domain" description="G-patch" evidence="3">
    <location>
        <begin position="545"/>
        <end position="592"/>
    </location>
</feature>
<feature type="compositionally biased region" description="Basic residues" evidence="1">
    <location>
        <begin position="214"/>
        <end position="237"/>
    </location>
</feature>
<organism evidence="4">
    <name type="scientific">Schistocephalus solidus</name>
    <name type="common">Tapeworm</name>
    <dbReference type="NCBI Taxonomy" id="70667"/>
    <lineage>
        <taxon>Eukaryota</taxon>
        <taxon>Metazoa</taxon>
        <taxon>Spiralia</taxon>
        <taxon>Lophotrochozoa</taxon>
        <taxon>Platyhelminthes</taxon>
        <taxon>Cestoda</taxon>
        <taxon>Eucestoda</taxon>
        <taxon>Diphyllobothriidea</taxon>
        <taxon>Diphyllobothriidae</taxon>
        <taxon>Schistocephalus</taxon>
    </lineage>
</organism>
<name>A0A0V0J9G3_SCHSO</name>